<keyword evidence="8" id="KW-0460">Magnesium</keyword>
<dbReference type="Gene3D" id="3.40.718.10">
    <property type="entry name" value="Isopropylmalate Dehydrogenase"/>
    <property type="match status" value="1"/>
</dbReference>
<dbReference type="NCBIfam" id="TIGR00175">
    <property type="entry name" value="mito_nad_idh"/>
    <property type="match status" value="1"/>
</dbReference>
<dbReference type="Proteomes" id="UP001586593">
    <property type="component" value="Unassembled WGS sequence"/>
</dbReference>
<evidence type="ECO:0000256" key="5">
    <source>
        <dbReference type="ARBA" id="ARBA00011567"/>
    </source>
</evidence>
<dbReference type="InterPro" id="IPR019818">
    <property type="entry name" value="IsoCit/isopropylmalate_DH_CS"/>
</dbReference>
<dbReference type="InterPro" id="IPR004434">
    <property type="entry name" value="Isocitrate_DH_NAD"/>
</dbReference>
<evidence type="ECO:0000256" key="12">
    <source>
        <dbReference type="ARBA" id="ARBA00030631"/>
    </source>
</evidence>
<dbReference type="SMART" id="SM01329">
    <property type="entry name" value="Iso_dh"/>
    <property type="match status" value="1"/>
</dbReference>
<name>A0ABR3WUK2_9PEZI</name>
<evidence type="ECO:0000313" key="16">
    <source>
        <dbReference type="Proteomes" id="UP001586593"/>
    </source>
</evidence>
<dbReference type="PROSITE" id="PS00470">
    <property type="entry name" value="IDH_IMDH"/>
    <property type="match status" value="1"/>
</dbReference>
<reference evidence="15 16" key="1">
    <citation type="journal article" date="2024" name="Commun. Biol.">
        <title>Comparative genomic analysis of thermophilic fungi reveals convergent evolutionary adaptations and gene losses.</title>
        <authorList>
            <person name="Steindorff A.S."/>
            <person name="Aguilar-Pontes M.V."/>
            <person name="Robinson A.J."/>
            <person name="Andreopoulos B."/>
            <person name="LaButti K."/>
            <person name="Kuo A."/>
            <person name="Mondo S."/>
            <person name="Riley R."/>
            <person name="Otillar R."/>
            <person name="Haridas S."/>
            <person name="Lipzen A."/>
            <person name="Grimwood J."/>
            <person name="Schmutz J."/>
            <person name="Clum A."/>
            <person name="Reid I.D."/>
            <person name="Moisan M.C."/>
            <person name="Butler G."/>
            <person name="Nguyen T.T.M."/>
            <person name="Dewar K."/>
            <person name="Conant G."/>
            <person name="Drula E."/>
            <person name="Henrissat B."/>
            <person name="Hansel C."/>
            <person name="Singer S."/>
            <person name="Hutchinson M.I."/>
            <person name="de Vries R.P."/>
            <person name="Natvig D.O."/>
            <person name="Powell A.J."/>
            <person name="Tsang A."/>
            <person name="Grigoriev I.V."/>
        </authorList>
    </citation>
    <scope>NUCLEOTIDE SEQUENCE [LARGE SCALE GENOMIC DNA]</scope>
    <source>
        <strain evidence="15 16">ATCC 24622</strain>
    </source>
</reference>
<evidence type="ECO:0000256" key="13">
    <source>
        <dbReference type="ARBA" id="ARBA00030683"/>
    </source>
</evidence>
<evidence type="ECO:0000256" key="2">
    <source>
        <dbReference type="ARBA" id="ARBA00001936"/>
    </source>
</evidence>
<keyword evidence="16" id="KW-1185">Reference proteome</keyword>
<comment type="subunit">
    <text evidence="5">Octamer of two non-identical subunits IDH1 and IDH2.</text>
</comment>
<comment type="caution">
    <text evidence="15">The sequence shown here is derived from an EMBL/GenBank/DDBJ whole genome shotgun (WGS) entry which is preliminary data.</text>
</comment>
<evidence type="ECO:0000256" key="7">
    <source>
        <dbReference type="ARBA" id="ARBA00022723"/>
    </source>
</evidence>
<keyword evidence="11" id="KW-0520">NAD</keyword>
<keyword evidence="7" id="KW-0479">Metal-binding</keyword>
<evidence type="ECO:0000259" key="14">
    <source>
        <dbReference type="SMART" id="SM01329"/>
    </source>
</evidence>
<dbReference type="InterPro" id="IPR024084">
    <property type="entry name" value="IsoPropMal-DH-like_dom"/>
</dbReference>
<dbReference type="Pfam" id="PF00180">
    <property type="entry name" value="Iso_dh"/>
    <property type="match status" value="1"/>
</dbReference>
<dbReference type="SUPFAM" id="SSF53659">
    <property type="entry name" value="Isocitrate/Isopropylmalate dehydrogenase-like"/>
    <property type="match status" value="1"/>
</dbReference>
<evidence type="ECO:0000256" key="6">
    <source>
        <dbReference type="ARBA" id="ARBA00013012"/>
    </source>
</evidence>
<evidence type="ECO:0000256" key="11">
    <source>
        <dbReference type="ARBA" id="ARBA00023027"/>
    </source>
</evidence>
<evidence type="ECO:0000256" key="4">
    <source>
        <dbReference type="ARBA" id="ARBA00007769"/>
    </source>
</evidence>
<protein>
    <recommendedName>
        <fullName evidence="6">isocitrate dehydrogenase (NAD(+))</fullName>
        <ecNumber evidence="6">1.1.1.41</ecNumber>
    </recommendedName>
    <alternativeName>
        <fullName evidence="13">Isocitric dehydrogenase</fullName>
    </alternativeName>
    <alternativeName>
        <fullName evidence="12">NAD(+)-specific ICDH</fullName>
    </alternativeName>
</protein>
<accession>A0ABR3WUK2</accession>
<feature type="domain" description="Isopropylmalate dehydrogenase-like" evidence="14">
    <location>
        <begin position="55"/>
        <end position="380"/>
    </location>
</feature>
<evidence type="ECO:0000256" key="3">
    <source>
        <dbReference type="ARBA" id="ARBA00001946"/>
    </source>
</evidence>
<comment type="cofactor">
    <cofactor evidence="2">
        <name>Mn(2+)</name>
        <dbReference type="ChEBI" id="CHEBI:29035"/>
    </cofactor>
</comment>
<comment type="cofactor">
    <cofactor evidence="3">
        <name>Mg(2+)</name>
        <dbReference type="ChEBI" id="CHEBI:18420"/>
    </cofactor>
</comment>
<keyword evidence="9" id="KW-0809">Transit peptide</keyword>
<sequence length="384" mass="41425">MLAIRSFSAVAQRQCLRAAPRAAVSSSLHNQRFYSSKQDKIAKFTGQKDSSGRYTVSLIEGDGIGPEISQAVKDIFAAAKTPIVWEPVDVTPILKDGKTAIPDSAIESIRKNKIALKGPLATPIGKGHVSLNLTLRRTFNLFANLRPCRSVAGYKTPYDNVDTVLIRENTEGEYSGIEHVVVDGVVQSIKLITREASERVLRFAFQHAEAIGRKKVRVVHKATIMKMSDGLFLSVASDVAKDFPGIEFDAELLDNTCLKMVTDPVPYNDKVLVMPNLYGDILSDMCAGLIGGLGLTPSGNIGDECSIFEAVHGSAPDIAGKGLANPTALLLSSMMMLRHMGLNEYADRIEKAAFDTLAEGKTLTGDLGGKAKTNEYAAAIIEKL</sequence>
<evidence type="ECO:0000256" key="8">
    <source>
        <dbReference type="ARBA" id="ARBA00022842"/>
    </source>
</evidence>
<dbReference type="EMBL" id="JAZHXJ010000242">
    <property type="protein sequence ID" value="KAL1867347.1"/>
    <property type="molecule type" value="Genomic_DNA"/>
</dbReference>
<comment type="catalytic activity">
    <reaction evidence="1">
        <text>D-threo-isocitrate + NAD(+) = 2-oxoglutarate + CO2 + NADH</text>
        <dbReference type="Rhea" id="RHEA:23632"/>
        <dbReference type="ChEBI" id="CHEBI:15562"/>
        <dbReference type="ChEBI" id="CHEBI:16526"/>
        <dbReference type="ChEBI" id="CHEBI:16810"/>
        <dbReference type="ChEBI" id="CHEBI:57540"/>
        <dbReference type="ChEBI" id="CHEBI:57945"/>
        <dbReference type="EC" id="1.1.1.41"/>
    </reaction>
</comment>
<keyword evidence="10" id="KW-0560">Oxidoreductase</keyword>
<dbReference type="PANTHER" id="PTHR11835:SF34">
    <property type="entry name" value="ISOCITRATE DEHYDROGENASE [NAD] SUBUNIT ALPHA, MITOCHONDRIAL"/>
    <property type="match status" value="1"/>
</dbReference>
<gene>
    <name evidence="15" type="ORF">VTK73DRAFT_4226</name>
</gene>
<dbReference type="EC" id="1.1.1.41" evidence="6"/>
<dbReference type="PANTHER" id="PTHR11835">
    <property type="entry name" value="DECARBOXYLATING DEHYDROGENASES-ISOCITRATE, ISOPROPYLMALATE, TARTRATE"/>
    <property type="match status" value="1"/>
</dbReference>
<evidence type="ECO:0000256" key="1">
    <source>
        <dbReference type="ARBA" id="ARBA00000837"/>
    </source>
</evidence>
<proteinExistence type="inferred from homology"/>
<evidence type="ECO:0000313" key="15">
    <source>
        <dbReference type="EMBL" id="KAL1867347.1"/>
    </source>
</evidence>
<organism evidence="15 16">
    <name type="scientific">Phialemonium thermophilum</name>
    <dbReference type="NCBI Taxonomy" id="223376"/>
    <lineage>
        <taxon>Eukaryota</taxon>
        <taxon>Fungi</taxon>
        <taxon>Dikarya</taxon>
        <taxon>Ascomycota</taxon>
        <taxon>Pezizomycotina</taxon>
        <taxon>Sordariomycetes</taxon>
        <taxon>Sordariomycetidae</taxon>
        <taxon>Cephalothecales</taxon>
        <taxon>Cephalothecaceae</taxon>
        <taxon>Phialemonium</taxon>
    </lineage>
</organism>
<evidence type="ECO:0000256" key="10">
    <source>
        <dbReference type="ARBA" id="ARBA00023002"/>
    </source>
</evidence>
<evidence type="ECO:0000256" key="9">
    <source>
        <dbReference type="ARBA" id="ARBA00022946"/>
    </source>
</evidence>
<comment type="similarity">
    <text evidence="4">Belongs to the isocitrate and isopropylmalate dehydrogenases family.</text>
</comment>